<feature type="compositionally biased region" description="Basic and acidic residues" evidence="1">
    <location>
        <begin position="1"/>
        <end position="11"/>
    </location>
</feature>
<organism evidence="2 3">
    <name type="scientific">Puccinia graminis f. sp. tritici</name>
    <dbReference type="NCBI Taxonomy" id="56615"/>
    <lineage>
        <taxon>Eukaryota</taxon>
        <taxon>Fungi</taxon>
        <taxon>Dikarya</taxon>
        <taxon>Basidiomycota</taxon>
        <taxon>Pucciniomycotina</taxon>
        <taxon>Pucciniomycetes</taxon>
        <taxon>Pucciniales</taxon>
        <taxon>Pucciniaceae</taxon>
        <taxon>Puccinia</taxon>
    </lineage>
</organism>
<dbReference type="AlphaFoldDB" id="A0A5B0RBV0"/>
<dbReference type="Proteomes" id="UP000325313">
    <property type="component" value="Unassembled WGS sequence"/>
</dbReference>
<reference evidence="2 3" key="1">
    <citation type="submission" date="2019-05" db="EMBL/GenBank/DDBJ databases">
        <title>Emergence of the Ug99 lineage of the wheat stem rust pathogen through somatic hybridization.</title>
        <authorList>
            <person name="Li F."/>
            <person name="Upadhyaya N.M."/>
            <person name="Sperschneider J."/>
            <person name="Matny O."/>
            <person name="Nguyen-Phuc H."/>
            <person name="Mago R."/>
            <person name="Raley C."/>
            <person name="Miller M.E."/>
            <person name="Silverstein K.A.T."/>
            <person name="Henningsen E."/>
            <person name="Hirsch C.D."/>
            <person name="Visser B."/>
            <person name="Pretorius Z.A."/>
            <person name="Steffenson B.J."/>
            <person name="Schwessinger B."/>
            <person name="Dodds P.N."/>
            <person name="Figueroa M."/>
        </authorList>
    </citation>
    <scope>NUCLEOTIDE SEQUENCE [LARGE SCALE GENOMIC DNA]</scope>
    <source>
        <strain evidence="2 3">Ug99</strain>
    </source>
</reference>
<gene>
    <name evidence="2" type="ORF">PGTUg99_007390</name>
</gene>
<sequence length="114" mass="13137">MNRSKTERSIPIEDDSSNEENSDTSKRIADCLAIDKIAALNRVGYVSNEPTPFRTSRFRFKRADAVSKESVPCLTSWFRFKRASSVMSKPVPLQASRFRFQRVNFVLNKPTKEF</sequence>
<name>A0A5B0RBV0_PUCGR</name>
<dbReference type="EMBL" id="VDEP01000215">
    <property type="protein sequence ID" value="KAA1122829.1"/>
    <property type="molecule type" value="Genomic_DNA"/>
</dbReference>
<evidence type="ECO:0000313" key="2">
    <source>
        <dbReference type="EMBL" id="KAA1122829.1"/>
    </source>
</evidence>
<evidence type="ECO:0000313" key="3">
    <source>
        <dbReference type="Proteomes" id="UP000325313"/>
    </source>
</evidence>
<comment type="caution">
    <text evidence="2">The sequence shown here is derived from an EMBL/GenBank/DDBJ whole genome shotgun (WGS) entry which is preliminary data.</text>
</comment>
<protein>
    <submittedName>
        <fullName evidence="2">Uncharacterized protein</fullName>
    </submittedName>
</protein>
<feature type="compositionally biased region" description="Acidic residues" evidence="1">
    <location>
        <begin position="12"/>
        <end position="22"/>
    </location>
</feature>
<feature type="region of interest" description="Disordered" evidence="1">
    <location>
        <begin position="1"/>
        <end position="25"/>
    </location>
</feature>
<accession>A0A5B0RBV0</accession>
<evidence type="ECO:0000256" key="1">
    <source>
        <dbReference type="SAM" id="MobiDB-lite"/>
    </source>
</evidence>
<proteinExistence type="predicted"/>